<dbReference type="Proteomes" id="UP000033220">
    <property type="component" value="Chromosome DSM 122"/>
</dbReference>
<feature type="coiled-coil region" evidence="5">
    <location>
        <begin position="133"/>
        <end position="160"/>
    </location>
</feature>
<sequence>MGRPRLPSLPFSLCLLSEDRPFSSSPRHDPIAILLFSAHPREDCVKPPTAQSPRLTALRALLHKSAFVALAALAFAVMLLGKADTILVERMRSTVIDAAAPLLDIMSKPAENVAAVFANLRQLTVLRAENERLLMENERLMRWQAAARQLEAENEALRALLNYVPDPKAQYITTRVVADTGGSFARSLVVLAGQRNGVRKGQAVLSGEGLVGTIVDSGQRSARVLLLSDINSRIPVLLEESRVRAILVGDNEDMPQLRFLKERALVRPGDRVVTSGDARVFPPGIPIGVVASVDEKNGIRVDLFVEQGRLDVVRIADFGLSGILPDQGGM</sequence>
<keyword evidence="3" id="KW-0133">Cell shape</keyword>
<dbReference type="Gene3D" id="2.40.10.350">
    <property type="entry name" value="Rod shape-determining protein MreC, domain 2"/>
    <property type="match status" value="1"/>
</dbReference>
<evidence type="ECO:0000259" key="6">
    <source>
        <dbReference type="Pfam" id="PF04085"/>
    </source>
</evidence>
<feature type="domain" description="Rod shape-determining protein MreC beta-barrel core" evidence="6">
    <location>
        <begin position="176"/>
        <end position="316"/>
    </location>
</feature>
<evidence type="ECO:0000313" key="7">
    <source>
        <dbReference type="EMBL" id="CCG08153.1"/>
    </source>
</evidence>
<evidence type="ECO:0000256" key="2">
    <source>
        <dbReference type="ARBA" id="ARBA00013855"/>
    </source>
</evidence>
<evidence type="ECO:0000256" key="4">
    <source>
        <dbReference type="ARBA" id="ARBA00032089"/>
    </source>
</evidence>
<keyword evidence="8" id="KW-1185">Reference proteome</keyword>
<dbReference type="Gene3D" id="2.40.10.340">
    <property type="entry name" value="Rod shape-determining protein MreC, domain 1"/>
    <property type="match status" value="1"/>
</dbReference>
<dbReference type="HOGENOM" id="CLU_042663_7_0_5"/>
<dbReference type="KEGG" id="rpm:RSPPHO_01527"/>
<protein>
    <recommendedName>
        <fullName evidence="2">Cell shape-determining protein MreC</fullName>
    </recommendedName>
    <alternativeName>
        <fullName evidence="4">Cell shape protein MreC</fullName>
    </alternativeName>
</protein>
<dbReference type="Pfam" id="PF04085">
    <property type="entry name" value="MreC"/>
    <property type="match status" value="1"/>
</dbReference>
<dbReference type="AlphaFoldDB" id="H6SJI8"/>
<evidence type="ECO:0000256" key="1">
    <source>
        <dbReference type="ARBA" id="ARBA00009369"/>
    </source>
</evidence>
<dbReference type="InterPro" id="IPR042177">
    <property type="entry name" value="Cell/Rod_1"/>
</dbReference>
<dbReference type="EMBL" id="HE663493">
    <property type="protein sequence ID" value="CCG08153.1"/>
    <property type="molecule type" value="Genomic_DNA"/>
</dbReference>
<dbReference type="NCBIfam" id="TIGR00219">
    <property type="entry name" value="mreC"/>
    <property type="match status" value="1"/>
</dbReference>
<name>H6SJI8_PARPM</name>
<dbReference type="GO" id="GO:0008360">
    <property type="term" value="P:regulation of cell shape"/>
    <property type="evidence" value="ECO:0007669"/>
    <property type="project" value="UniProtKB-KW"/>
</dbReference>
<gene>
    <name evidence="7" type="ORF">RSPPHO_01527</name>
</gene>
<dbReference type="GO" id="GO:0005886">
    <property type="term" value="C:plasma membrane"/>
    <property type="evidence" value="ECO:0007669"/>
    <property type="project" value="TreeGrafter"/>
</dbReference>
<evidence type="ECO:0000256" key="5">
    <source>
        <dbReference type="SAM" id="Coils"/>
    </source>
</evidence>
<dbReference type="PANTHER" id="PTHR34138:SF1">
    <property type="entry name" value="CELL SHAPE-DETERMINING PROTEIN MREC"/>
    <property type="match status" value="1"/>
</dbReference>
<dbReference type="eggNOG" id="COG1792">
    <property type="taxonomic scope" value="Bacteria"/>
</dbReference>
<dbReference type="InterPro" id="IPR042175">
    <property type="entry name" value="Cell/Rod_MreC_2"/>
</dbReference>
<dbReference type="NCBIfam" id="NF010512">
    <property type="entry name" value="PRK13922.12-1"/>
    <property type="match status" value="1"/>
</dbReference>
<accession>H6SJI8</accession>
<reference evidence="7 8" key="1">
    <citation type="submission" date="2012-02" db="EMBL/GenBank/DDBJ databases">
        <title>Shotgun genome sequence of Phaeospirillum photometricum DSM 122.</title>
        <authorList>
            <person name="Duquesne K."/>
            <person name="Sturgis J."/>
        </authorList>
    </citation>
    <scope>NUCLEOTIDE SEQUENCE [LARGE SCALE GENOMIC DNA]</scope>
    <source>
        <strain evidence="8">DSM122</strain>
    </source>
</reference>
<organism evidence="7 8">
    <name type="scientific">Pararhodospirillum photometricum DSM 122</name>
    <dbReference type="NCBI Taxonomy" id="1150469"/>
    <lineage>
        <taxon>Bacteria</taxon>
        <taxon>Pseudomonadati</taxon>
        <taxon>Pseudomonadota</taxon>
        <taxon>Alphaproteobacteria</taxon>
        <taxon>Rhodospirillales</taxon>
        <taxon>Rhodospirillaceae</taxon>
        <taxon>Pararhodospirillum</taxon>
    </lineage>
</organism>
<evidence type="ECO:0000256" key="3">
    <source>
        <dbReference type="ARBA" id="ARBA00022960"/>
    </source>
</evidence>
<dbReference type="PATRIC" id="fig|1150469.3.peg.1719"/>
<evidence type="ECO:0000313" key="8">
    <source>
        <dbReference type="Proteomes" id="UP000033220"/>
    </source>
</evidence>
<dbReference type="PANTHER" id="PTHR34138">
    <property type="entry name" value="CELL SHAPE-DETERMINING PROTEIN MREC"/>
    <property type="match status" value="1"/>
</dbReference>
<keyword evidence="5" id="KW-0175">Coiled coil</keyword>
<proteinExistence type="inferred from homology"/>
<dbReference type="STRING" id="1150469.RSPPHO_01527"/>
<comment type="similarity">
    <text evidence="1">Belongs to the MreC family.</text>
</comment>
<dbReference type="InterPro" id="IPR055342">
    <property type="entry name" value="MreC_beta-barrel_core"/>
</dbReference>
<dbReference type="InterPro" id="IPR007221">
    <property type="entry name" value="MreC"/>
</dbReference>